<evidence type="ECO:0000313" key="3">
    <source>
        <dbReference type="EMBL" id="GIQ63477.1"/>
    </source>
</evidence>
<evidence type="ECO:0008006" key="5">
    <source>
        <dbReference type="Google" id="ProtNLM"/>
    </source>
</evidence>
<evidence type="ECO:0000256" key="1">
    <source>
        <dbReference type="ARBA" id="ARBA00008270"/>
    </source>
</evidence>
<dbReference type="PANTHER" id="PTHR13774">
    <property type="entry name" value="PHENAZINE BIOSYNTHESIS PROTEIN"/>
    <property type="match status" value="1"/>
</dbReference>
<dbReference type="Gene3D" id="3.10.310.10">
    <property type="entry name" value="Diaminopimelate Epimerase, Chain A, domain 1"/>
    <property type="match status" value="2"/>
</dbReference>
<comment type="caution">
    <text evidence="3">The sequence shown here is derived from an EMBL/GenBank/DDBJ whole genome shotgun (WGS) entry which is preliminary data.</text>
</comment>
<dbReference type="NCBIfam" id="TIGR00654">
    <property type="entry name" value="PhzF_family"/>
    <property type="match status" value="1"/>
</dbReference>
<organism evidence="3 4">
    <name type="scientific">Paenibacillus cisolokensis</name>
    <dbReference type="NCBI Taxonomy" id="1658519"/>
    <lineage>
        <taxon>Bacteria</taxon>
        <taxon>Bacillati</taxon>
        <taxon>Bacillota</taxon>
        <taxon>Bacilli</taxon>
        <taxon>Bacillales</taxon>
        <taxon>Paenibacillaceae</taxon>
        <taxon>Paenibacillus</taxon>
    </lineage>
</organism>
<dbReference type="InterPro" id="IPR003719">
    <property type="entry name" value="Phenazine_PhzF-like"/>
</dbReference>
<dbReference type="PANTHER" id="PTHR13774:SF17">
    <property type="entry name" value="PHENAZINE BIOSYNTHESIS-LIKE DOMAIN-CONTAINING PROTEIN"/>
    <property type="match status" value="1"/>
</dbReference>
<protein>
    <recommendedName>
        <fullName evidence="5">Oxidoreductase</fullName>
    </recommendedName>
</protein>
<proteinExistence type="inferred from homology"/>
<dbReference type="SUPFAM" id="SSF54506">
    <property type="entry name" value="Diaminopimelate epimerase-like"/>
    <property type="match status" value="1"/>
</dbReference>
<sequence length="270" mass="29272">MNNGTIHIIDAFTAEPFKGNPAAVCFTEKPLDDERMQLIAAEMNLSETAFLVPAGDHYSLRWFMPKAEVELCGHATLAAAHFLWETGQLDGKAAARFSTLSGMLTAVRDGKGIMLDFPSEPVTPDKAPDELIEALGLIPRFTGRNRMDYLIEVESERAVRELKPDSALLSALTARGVVVTARADAGAGYDFVSRAFYPALGVPEDPVTGSAHCALTPYWSKRLRRTEMTAYQASSRGGFLRVIDAGDRVKLIGEAVTVLKGELALDAGRN</sequence>
<evidence type="ECO:0000256" key="2">
    <source>
        <dbReference type="ARBA" id="ARBA00023235"/>
    </source>
</evidence>
<dbReference type="PIRSF" id="PIRSF016184">
    <property type="entry name" value="PhzC_PhzF"/>
    <property type="match status" value="1"/>
</dbReference>
<reference evidence="3 4" key="1">
    <citation type="submission" date="2021-04" db="EMBL/GenBank/DDBJ databases">
        <title>Draft genome sequence of Paenibacillus cisolokensis, LC2-13A.</title>
        <authorList>
            <person name="Uke A."/>
            <person name="Chhe C."/>
            <person name="Baramee S."/>
            <person name="Kosugi A."/>
        </authorList>
    </citation>
    <scope>NUCLEOTIDE SEQUENCE [LARGE SCALE GENOMIC DNA]</scope>
    <source>
        <strain evidence="3 4">LC2-13A</strain>
    </source>
</reference>
<dbReference type="RefSeq" id="WP_213528621.1">
    <property type="nucleotide sequence ID" value="NZ_BOVJ01000064.1"/>
</dbReference>
<gene>
    <name evidence="3" type="ORF">PACILC2_20450</name>
</gene>
<keyword evidence="2" id="KW-0413">Isomerase</keyword>
<evidence type="ECO:0000313" key="4">
    <source>
        <dbReference type="Proteomes" id="UP000680304"/>
    </source>
</evidence>
<comment type="similarity">
    <text evidence="1">Belongs to the PhzF family.</text>
</comment>
<dbReference type="Proteomes" id="UP000680304">
    <property type="component" value="Unassembled WGS sequence"/>
</dbReference>
<accession>A0ABQ4N5N6</accession>
<dbReference type="Pfam" id="PF02567">
    <property type="entry name" value="PhzC-PhzF"/>
    <property type="match status" value="1"/>
</dbReference>
<keyword evidence="4" id="KW-1185">Reference proteome</keyword>
<name>A0ABQ4N5N6_9BACL</name>
<dbReference type="EMBL" id="BOVJ01000064">
    <property type="protein sequence ID" value="GIQ63477.1"/>
    <property type="molecule type" value="Genomic_DNA"/>
</dbReference>